<evidence type="ECO:0000313" key="2">
    <source>
        <dbReference type="EMBL" id="MBW0466608.1"/>
    </source>
</evidence>
<proteinExistence type="predicted"/>
<sequence length="152" mass="16902">MVSGTLKAPFGLNPRGPATNAKDQVGPKPQVDPPEQFFSKRTPRPKLAIFNPWPLATTRGRQIKLRKPFPHSGERLSFTNVLCTKDSRMVHILYNMPLCTNFAQQLNGDGFGTNIGGFPRLVDEVKEPSVDDAAIKVSGPENAWQILSYWVK</sequence>
<organism evidence="2 3">
    <name type="scientific">Austropuccinia psidii MF-1</name>
    <dbReference type="NCBI Taxonomy" id="1389203"/>
    <lineage>
        <taxon>Eukaryota</taxon>
        <taxon>Fungi</taxon>
        <taxon>Dikarya</taxon>
        <taxon>Basidiomycota</taxon>
        <taxon>Pucciniomycotina</taxon>
        <taxon>Pucciniomycetes</taxon>
        <taxon>Pucciniales</taxon>
        <taxon>Sphaerophragmiaceae</taxon>
        <taxon>Austropuccinia</taxon>
    </lineage>
</organism>
<name>A0A9Q3BK14_9BASI</name>
<evidence type="ECO:0000256" key="1">
    <source>
        <dbReference type="SAM" id="MobiDB-lite"/>
    </source>
</evidence>
<dbReference type="AlphaFoldDB" id="A0A9Q3BK14"/>
<gene>
    <name evidence="2" type="ORF">O181_006323</name>
</gene>
<feature type="region of interest" description="Disordered" evidence="1">
    <location>
        <begin position="1"/>
        <end position="39"/>
    </location>
</feature>
<reference evidence="2" key="1">
    <citation type="submission" date="2021-03" db="EMBL/GenBank/DDBJ databases">
        <title>Draft genome sequence of rust myrtle Austropuccinia psidii MF-1, a brazilian biotype.</title>
        <authorList>
            <person name="Quecine M.C."/>
            <person name="Pachon D.M.R."/>
            <person name="Bonatelli M.L."/>
            <person name="Correr F.H."/>
            <person name="Franceschini L.M."/>
            <person name="Leite T.F."/>
            <person name="Margarido G.R.A."/>
            <person name="Almeida C.A."/>
            <person name="Ferrarezi J.A."/>
            <person name="Labate C.A."/>
        </authorList>
    </citation>
    <scope>NUCLEOTIDE SEQUENCE</scope>
    <source>
        <strain evidence="2">MF-1</strain>
    </source>
</reference>
<evidence type="ECO:0000313" key="3">
    <source>
        <dbReference type="Proteomes" id="UP000765509"/>
    </source>
</evidence>
<dbReference type="Proteomes" id="UP000765509">
    <property type="component" value="Unassembled WGS sequence"/>
</dbReference>
<comment type="caution">
    <text evidence="2">The sequence shown here is derived from an EMBL/GenBank/DDBJ whole genome shotgun (WGS) entry which is preliminary data.</text>
</comment>
<protein>
    <submittedName>
        <fullName evidence="2">Uncharacterized protein</fullName>
    </submittedName>
</protein>
<keyword evidence="3" id="KW-1185">Reference proteome</keyword>
<accession>A0A9Q3BK14</accession>
<dbReference type="EMBL" id="AVOT02001342">
    <property type="protein sequence ID" value="MBW0466608.1"/>
    <property type="molecule type" value="Genomic_DNA"/>
</dbReference>